<dbReference type="CTD" id="123522148"/>
<sequence length="181" mass="20360">MSFETTATTFFVILQICLIFILVLLAVFLYKCFQSKGDEETEKVPCRGGDGGEDCSAATMETNNSRDPEKTILMQIMGMDSPARPGILVQRRSKEVMDTPLDNREDMETEEDGTIEKQDAEIAGEDDQEGEDLTKTGIPAGVENQKRPLKEVTFSREVIVVDLGKEYPTPQSYTREHKERK</sequence>
<dbReference type="Proteomes" id="UP000248480">
    <property type="component" value="Unplaced"/>
</dbReference>
<protein>
    <submittedName>
        <fullName evidence="4">Uncharacterized protein C2orf74 homolog</fullName>
    </submittedName>
</protein>
<keyword evidence="2" id="KW-0472">Membrane</keyword>
<dbReference type="Pfam" id="PF15484">
    <property type="entry name" value="DUF4642"/>
    <property type="match status" value="1"/>
</dbReference>
<feature type="compositionally biased region" description="Acidic residues" evidence="1">
    <location>
        <begin position="122"/>
        <end position="131"/>
    </location>
</feature>
<keyword evidence="3" id="KW-1185">Reference proteome</keyword>
<reference evidence="4" key="1">
    <citation type="submission" date="2025-08" db="UniProtKB">
        <authorList>
            <consortium name="RefSeq"/>
        </authorList>
    </citation>
    <scope>IDENTIFICATION</scope>
</reference>
<evidence type="ECO:0000313" key="3">
    <source>
        <dbReference type="Proteomes" id="UP000248480"/>
    </source>
</evidence>
<name>A0A2Y9D7U8_TRIMA</name>
<dbReference type="InterPro" id="IPR027813">
    <property type="entry name" value="DUF4642"/>
</dbReference>
<gene>
    <name evidence="4" type="primary">CUNH2orf74</name>
</gene>
<organism evidence="3 4">
    <name type="scientific">Trichechus manatus latirostris</name>
    <name type="common">Florida manatee</name>
    <dbReference type="NCBI Taxonomy" id="127582"/>
    <lineage>
        <taxon>Eukaryota</taxon>
        <taxon>Metazoa</taxon>
        <taxon>Chordata</taxon>
        <taxon>Craniata</taxon>
        <taxon>Vertebrata</taxon>
        <taxon>Euteleostomi</taxon>
        <taxon>Mammalia</taxon>
        <taxon>Eutheria</taxon>
        <taxon>Afrotheria</taxon>
        <taxon>Sirenia</taxon>
        <taxon>Trichechidae</taxon>
        <taxon>Trichechus</taxon>
    </lineage>
</organism>
<evidence type="ECO:0000313" key="4">
    <source>
        <dbReference type="RefSeq" id="XP_004369493.1"/>
    </source>
</evidence>
<dbReference type="PANTHER" id="PTHR37882">
    <property type="entry name" value="HYPOTHETICAL PROTEIN LOC690352"/>
    <property type="match status" value="1"/>
</dbReference>
<dbReference type="RefSeq" id="XP_004369493.1">
    <property type="nucleotide sequence ID" value="XM_004369436.2"/>
</dbReference>
<dbReference type="OrthoDB" id="9836846at2759"/>
<keyword evidence="2" id="KW-0812">Transmembrane</keyword>
<dbReference type="FunCoup" id="A0A2Y9D7U8">
    <property type="interactions" value="2"/>
</dbReference>
<dbReference type="GeneID" id="101356844"/>
<dbReference type="AlphaFoldDB" id="A0A2Y9D7U8"/>
<keyword evidence="2" id="KW-1133">Transmembrane helix</keyword>
<dbReference type="KEGG" id="tmu:101356844"/>
<feature type="transmembrane region" description="Helical" evidence="2">
    <location>
        <begin position="6"/>
        <end position="30"/>
    </location>
</feature>
<proteinExistence type="predicted"/>
<dbReference type="InParanoid" id="A0A2Y9D7U8"/>
<evidence type="ECO:0000256" key="1">
    <source>
        <dbReference type="SAM" id="MobiDB-lite"/>
    </source>
</evidence>
<feature type="region of interest" description="Disordered" evidence="1">
    <location>
        <begin position="121"/>
        <end position="144"/>
    </location>
</feature>
<accession>A0A2Y9D7U8</accession>
<evidence type="ECO:0000256" key="2">
    <source>
        <dbReference type="SAM" id="Phobius"/>
    </source>
</evidence>